<sequence>MKETKETNDIIKCNALKKNNNKKAIRNIIIRKLRRRMKQKLNKLNDQHNHLVNIFNNLNNLKIENNIEFKKISNKISKEIKYANEENNDDIAILKMEKDLIKADFTRNKKNLKIYNEDEEEYMENEDSEKRVKHEKRKKKKRKNNSYSSQNCVNSVTPMQIFYDNYVCMSSKCEHNDFTSDNLKLKNSVVLDLFNILSKNKYYKETNLCENIFDDDDNDKIYAKERKKLEKKNRLINFFIKKKKKRKKGRIKKEKEKNIKELKNYFINKNSKKSNIISNKDENISNTCESSLNKNINSDSKMLNDSNLYNSSNIINENKNKVYWIFMKEQINKNVNKNNLRNMISNVLTFFSSISKTFYCEVMDKKRDKYISNDDFKCERIEKFYDYILEDEYNIMNNNDIIDETKGKYKNDSNISAGKKNYIYIYIKKNFFPKYLLNLKKKIKLILIFQSNDINDCNYNNNSNGNDLDLNSNDDDANIYKFDSYVDSNNKGNNVIKNNLKEDIIRNFTSKNYANFNENNSLNKKKLNINSYLDLISKYNKFLNKNNPKKMNILNRLISLDDNLHFNFIFLNYLHKIEENEKERYDYFYIHDIIYDNLKYDIKNIKINLEKIMNSKKKNKTPKPFLLLNYMKKNYTLNIRNYKKGNCKKNGKRNKREFYKISKNNESGEYMNNHKDIVKSDGDDDDENLKRKKKRNTNKKGVHNNKENEYIRNNENKKNYIKRRNYKNVYSFFDEVLSFKGLENNLNKNEEVEIHYLTVYKHMLSFNDNNDEITLKYYMSHIRNNEFNMEFKNKQIPLKILHFFNYYIGRKNQLNETIKEHTNIYKQIYKLWKEDIYISEKEKEKKNIFTWGILPVRAYDHPNIFVPLPCGFKYNNKNLAYYISNDKKIYDDNLLEKKEKKKEYMNIKYANLTGPCINWRKNCIFVSDIKKKKFLHISEYYPYFYCMQNIKLSLFSLERNVIYKNTNNLWNFKEDDHLTDSAKSFNSINSYSNKKNSQNIYTNDNSNPKEKNNNNKSCNNIKEDNFFKYRLSKKRLVLKNANHKLEENMLYKFYSNEDLLNEKNYIWNKQEIRTFLEKYLIYPKKFDKISQFLECKNTKQCVDFYYLTKNFFCLKKLLLTISENKGKRNKKCSVNDINKKNSKEEIVNKLIKKLENNYIISEFEDINCLSYSYLNIRNFFKNYFIKTYKSSSYSKHSANKANNNKNPSYNNYSNKGIILENMSDGYVIPKNYNFILSSNRKLCFLVKNKENFIYSGISSDIIEIKYNENLDSIKKKEEKKKKKSIPPYTKKVTNYYNNETNPTIEKDCNKNKYSEFCNPKTISLFDKSDNKINKLKRTDETSCHDLKIINNESVNIAQTFINSELGNHQIENIKKEKIYNIDNCRNYDANNNIINEDSKKKIKNKIFLSENDLNENCNDKHIHNNEFNSSEVNSNFCNSNLNSHEKKTENETCEESLFKCFEFLKNMNQKNNENFSKNSYQNPKSTSFSFDYKCKKSIKKNFFQKKSIILEKEKNIKKKSQIIKVKNMNSLIKEKGKNINKSKKSVQKIGEKNTLANQKINVLNLSKGKGVEMKKYLDKNCENEILFKKEKINEFRKQENDDYESEENEYEEVKEEEEKEESEDIQKEKEDYDADDDDDTDNDADSDVDDTDNADSNKNDDDTNNDDNNADIDIDVDYDDKEEKKKNGEENGDYIYYEEKDKNESKDEIEGDKRMEYYKNEQKKNIYSEKKKENFDGEILYNMKKGKLNYKKDQHIPRKHYHNKDGKFALSLGDKKSLNKYHKDLNENNYTSKIYSEEDINKKNIYITSNKNNILNNKIVWSDDNIPAEINKKKINGNYTTTTITSLPNKMKTNNIDIESKINTFINNKSNIEFFDPIKQIKKSHIENFDSSKQFRKTATKWTDKEKKIYFEIFLRDGKNWDSLCSALKPYGKTKEQVKNFYQNTIAKKRKKEFSDKNKNL</sequence>
<feature type="region of interest" description="Disordered" evidence="1">
    <location>
        <begin position="662"/>
        <end position="706"/>
    </location>
</feature>
<feature type="compositionally biased region" description="Low complexity" evidence="1">
    <location>
        <begin position="996"/>
        <end position="1006"/>
    </location>
</feature>
<dbReference type="EMBL" id="LN835304">
    <property type="protein sequence ID" value="CRH00098.1"/>
    <property type="molecule type" value="Genomic_DNA"/>
</dbReference>
<evidence type="ECO:0000313" key="5">
    <source>
        <dbReference type="Proteomes" id="UP000220158"/>
    </source>
</evidence>
<feature type="compositionally biased region" description="Acidic residues" evidence="1">
    <location>
        <begin position="1601"/>
        <end position="1623"/>
    </location>
</feature>
<feature type="compositionally biased region" description="Acidic residues" evidence="1">
    <location>
        <begin position="1662"/>
        <end position="1680"/>
    </location>
</feature>
<feature type="compositionally biased region" description="Basic and acidic residues" evidence="1">
    <location>
        <begin position="672"/>
        <end position="681"/>
    </location>
</feature>
<dbReference type="InterPro" id="IPR017884">
    <property type="entry name" value="SANT_dom"/>
</dbReference>
<dbReference type="InterPro" id="IPR009057">
    <property type="entry name" value="Homeodomain-like_sf"/>
</dbReference>
<evidence type="ECO:0000259" key="2">
    <source>
        <dbReference type="PROSITE" id="PS50090"/>
    </source>
</evidence>
<evidence type="ECO:0000256" key="1">
    <source>
        <dbReference type="SAM" id="MobiDB-lite"/>
    </source>
</evidence>
<dbReference type="Proteomes" id="UP000220158">
    <property type="component" value="Chromosome 9"/>
</dbReference>
<name>A0A1J1H5R3_PLARL</name>
<evidence type="ECO:0008006" key="6">
    <source>
        <dbReference type="Google" id="ProtNLM"/>
    </source>
</evidence>
<dbReference type="RefSeq" id="XP_028533103.1">
    <property type="nucleotide sequence ID" value="XM_028676633.1"/>
</dbReference>
<feature type="compositionally biased region" description="Basic residues" evidence="1">
    <location>
        <begin position="131"/>
        <end position="144"/>
    </location>
</feature>
<dbReference type="OMA" id="IAFTINQ"/>
<organism evidence="4 5">
    <name type="scientific">Plasmodium relictum</name>
    <dbReference type="NCBI Taxonomy" id="85471"/>
    <lineage>
        <taxon>Eukaryota</taxon>
        <taxon>Sar</taxon>
        <taxon>Alveolata</taxon>
        <taxon>Apicomplexa</taxon>
        <taxon>Aconoidasida</taxon>
        <taxon>Haemosporida</taxon>
        <taxon>Plasmodiidae</taxon>
        <taxon>Plasmodium</taxon>
        <taxon>Plasmodium (Haemamoeba)</taxon>
    </lineage>
</organism>
<dbReference type="SUPFAM" id="SSF46689">
    <property type="entry name" value="Homeodomain-like"/>
    <property type="match status" value="2"/>
</dbReference>
<feature type="region of interest" description="Disordered" evidence="1">
    <location>
        <begin position="996"/>
        <end position="1019"/>
    </location>
</feature>
<dbReference type="PROSITE" id="PS51293">
    <property type="entry name" value="SANT"/>
    <property type="match status" value="1"/>
</dbReference>
<dbReference type="VEuPathDB" id="PlasmoDB:PRELSG_0919800"/>
<dbReference type="PROSITE" id="PS50090">
    <property type="entry name" value="MYB_LIKE"/>
    <property type="match status" value="1"/>
</dbReference>
<evidence type="ECO:0000259" key="3">
    <source>
        <dbReference type="PROSITE" id="PS51293"/>
    </source>
</evidence>
<reference evidence="4 5" key="1">
    <citation type="submission" date="2015-04" db="EMBL/GenBank/DDBJ databases">
        <authorList>
            <consortium name="Pathogen Informatics"/>
        </authorList>
    </citation>
    <scope>NUCLEOTIDE SEQUENCE [LARGE SCALE GENOMIC DNA]</scope>
    <source>
        <strain evidence="4 5">SGS1</strain>
    </source>
</reference>
<keyword evidence="5" id="KW-1185">Reference proteome</keyword>
<accession>A0A1J1H5R3</accession>
<protein>
    <recommendedName>
        <fullName evidence="6">SANT domain-containing protein</fullName>
    </recommendedName>
</protein>
<proteinExistence type="predicted"/>
<dbReference type="Gene3D" id="1.10.10.60">
    <property type="entry name" value="Homeodomain-like"/>
    <property type="match status" value="1"/>
</dbReference>
<dbReference type="InterPro" id="IPR001005">
    <property type="entry name" value="SANT/Myb"/>
</dbReference>
<feature type="region of interest" description="Disordered" evidence="1">
    <location>
        <begin position="1597"/>
        <end position="1692"/>
    </location>
</feature>
<dbReference type="GeneID" id="39736210"/>
<evidence type="ECO:0000313" key="4">
    <source>
        <dbReference type="EMBL" id="CRH00098.1"/>
    </source>
</evidence>
<dbReference type="Gene3D" id="1.20.58.1880">
    <property type="match status" value="1"/>
</dbReference>
<dbReference type="SMART" id="SM00717">
    <property type="entry name" value="SANT"/>
    <property type="match status" value="2"/>
</dbReference>
<feature type="region of interest" description="Disordered" evidence="1">
    <location>
        <begin position="123"/>
        <end position="150"/>
    </location>
</feature>
<feature type="domain" description="Myb-like" evidence="2">
    <location>
        <begin position="1901"/>
        <end position="1946"/>
    </location>
</feature>
<feature type="domain" description="SANT" evidence="3">
    <location>
        <begin position="1067"/>
        <end position="1109"/>
    </location>
</feature>
<dbReference type="OrthoDB" id="10258692at2759"/>
<feature type="compositionally biased region" description="Basic residues" evidence="1">
    <location>
        <begin position="690"/>
        <end position="703"/>
    </location>
</feature>
<gene>
    <name evidence="4" type="ORF">PRELSG_0919800</name>
</gene>
<feature type="compositionally biased region" description="Acidic residues" evidence="1">
    <location>
        <begin position="1631"/>
        <end position="1653"/>
    </location>
</feature>
<dbReference type="KEGG" id="prel:PRELSG_0919800"/>